<protein>
    <submittedName>
        <fullName evidence="1">Uncharacterized protein</fullName>
    </submittedName>
</protein>
<sequence>MTGFLKCILFVDLQRCTHLKHTSFARPFKQITRFSPTKILLLAVFVCLNHYMFKP</sequence>
<reference evidence="1" key="1">
    <citation type="submission" date="2018-02" db="EMBL/GenBank/DDBJ databases">
        <title>Rhizophora mucronata_Transcriptome.</title>
        <authorList>
            <person name="Meera S.P."/>
            <person name="Sreeshan A."/>
            <person name="Augustine A."/>
        </authorList>
    </citation>
    <scope>NUCLEOTIDE SEQUENCE</scope>
    <source>
        <tissue evidence="1">Leaf</tissue>
    </source>
</reference>
<proteinExistence type="predicted"/>
<accession>A0A2P2QBW5</accession>
<dbReference type="AlphaFoldDB" id="A0A2P2QBW5"/>
<name>A0A2P2QBW5_RHIMU</name>
<dbReference type="EMBL" id="GGEC01083998">
    <property type="protein sequence ID" value="MBX64482.1"/>
    <property type="molecule type" value="Transcribed_RNA"/>
</dbReference>
<organism evidence="1">
    <name type="scientific">Rhizophora mucronata</name>
    <name type="common">Asiatic mangrove</name>
    <dbReference type="NCBI Taxonomy" id="61149"/>
    <lineage>
        <taxon>Eukaryota</taxon>
        <taxon>Viridiplantae</taxon>
        <taxon>Streptophyta</taxon>
        <taxon>Embryophyta</taxon>
        <taxon>Tracheophyta</taxon>
        <taxon>Spermatophyta</taxon>
        <taxon>Magnoliopsida</taxon>
        <taxon>eudicotyledons</taxon>
        <taxon>Gunneridae</taxon>
        <taxon>Pentapetalae</taxon>
        <taxon>rosids</taxon>
        <taxon>fabids</taxon>
        <taxon>Malpighiales</taxon>
        <taxon>Rhizophoraceae</taxon>
        <taxon>Rhizophora</taxon>
    </lineage>
</organism>
<evidence type="ECO:0000313" key="1">
    <source>
        <dbReference type="EMBL" id="MBX64482.1"/>
    </source>
</evidence>